<dbReference type="EMBL" id="MSZX01000010">
    <property type="protein sequence ID" value="OPA74676.1"/>
    <property type="molecule type" value="Genomic_DNA"/>
</dbReference>
<accession>A0A1T2X4R3</accession>
<evidence type="ECO:0008006" key="3">
    <source>
        <dbReference type="Google" id="ProtNLM"/>
    </source>
</evidence>
<dbReference type="Proteomes" id="UP000190188">
    <property type="component" value="Unassembled WGS sequence"/>
</dbReference>
<protein>
    <recommendedName>
        <fullName evidence="3">DUF4318 domain-containing protein</fullName>
    </recommendedName>
</protein>
<sequence length="80" mass="9418">MLNSIKKKLLKKGFSIELDQLPKSKEEFLQAIECYCIKEEVPYEFIERDRPAIISIDRVVYKCQVENKGLPGFVLHFKEI</sequence>
<gene>
    <name evidence="1" type="ORF">BVG16_23240</name>
</gene>
<comment type="caution">
    <text evidence="1">The sequence shown here is derived from an EMBL/GenBank/DDBJ whole genome shotgun (WGS) entry which is preliminary data.</text>
</comment>
<reference evidence="1 2" key="1">
    <citation type="submission" date="2017-01" db="EMBL/GenBank/DDBJ databases">
        <title>Genome analysis of Paenibacillus selenitrireducens ES3-24.</title>
        <authorList>
            <person name="Xu D."/>
            <person name="Yao R."/>
            <person name="Zheng S."/>
        </authorList>
    </citation>
    <scope>NUCLEOTIDE SEQUENCE [LARGE SCALE GENOMIC DNA]</scope>
    <source>
        <strain evidence="1 2">ES3-24</strain>
    </source>
</reference>
<dbReference type="AlphaFoldDB" id="A0A1T2X4R3"/>
<keyword evidence="2" id="KW-1185">Reference proteome</keyword>
<organism evidence="1 2">
    <name type="scientific">Paenibacillus selenitireducens</name>
    <dbReference type="NCBI Taxonomy" id="1324314"/>
    <lineage>
        <taxon>Bacteria</taxon>
        <taxon>Bacillati</taxon>
        <taxon>Bacillota</taxon>
        <taxon>Bacilli</taxon>
        <taxon>Bacillales</taxon>
        <taxon>Paenibacillaceae</taxon>
        <taxon>Paenibacillus</taxon>
    </lineage>
</organism>
<evidence type="ECO:0000313" key="1">
    <source>
        <dbReference type="EMBL" id="OPA74676.1"/>
    </source>
</evidence>
<proteinExistence type="predicted"/>
<name>A0A1T2X4R3_9BACL</name>
<evidence type="ECO:0000313" key="2">
    <source>
        <dbReference type="Proteomes" id="UP000190188"/>
    </source>
</evidence>